<protein>
    <submittedName>
        <fullName evidence="1">Uncharacterized protein</fullName>
    </submittedName>
</protein>
<dbReference type="AlphaFoldDB" id="A0A0F4YXB5"/>
<dbReference type="STRING" id="1408163.A0A0F4YXB5"/>
<keyword evidence="2" id="KW-1185">Reference proteome</keyword>
<sequence length="397" mass="45495">MIYILVNHAKQTRLEDGKKLKASYRQKKKRSAKRLICCVFKFHQGMNNGQGYAEKIIWIESLPAWEGINKICILLSRHRLGQCVLRMHLGTRYTTPPKLMSLRFFTVPDVLLFQCKSSKTLPGKKIGPVFEKIHKQLKEVIKDQAVAENKAELSPKLDQPHAIFCLDEARHLFFQGPSEESDDMRFLAFRLATRHQTRVRDPQSGITRDNKRFFALLLDTSSRVSAFSPPREHDPSKKFLRPGDLFAPIYKIDSKDVFARDSGAESRSETTVGPVRLFSLGRPLWGAYLDAGQGWQDVEQLASEKVCNRSNDTQVVALLSYRINFYVVDHRLAEELTSGYLRYIVGISDDRKFLQTMQPSEPILAHISATEMKDRTNRLDVVKALQGTSHAWNHSHR</sequence>
<dbReference type="RefSeq" id="XP_013329491.1">
    <property type="nucleotide sequence ID" value="XM_013474037.1"/>
</dbReference>
<dbReference type="PANTHER" id="PTHR33266">
    <property type="entry name" value="CHROMOSOME 15, WHOLE GENOME SHOTGUN SEQUENCE"/>
    <property type="match status" value="1"/>
</dbReference>
<dbReference type="OrthoDB" id="4472346at2759"/>
<name>A0A0F4YXB5_RASE3</name>
<proteinExistence type="predicted"/>
<gene>
    <name evidence="1" type="ORF">T310_3096</name>
</gene>
<reference evidence="1 2" key="1">
    <citation type="submission" date="2015-04" db="EMBL/GenBank/DDBJ databases">
        <authorList>
            <person name="Heijne W.H."/>
            <person name="Fedorova N.D."/>
            <person name="Nierman W.C."/>
            <person name="Vollebregt A.W."/>
            <person name="Zhao Z."/>
            <person name="Wu L."/>
            <person name="Kumar M."/>
            <person name="Stam H."/>
            <person name="van den Berg M.A."/>
            <person name="Pel H.J."/>
        </authorList>
    </citation>
    <scope>NUCLEOTIDE SEQUENCE [LARGE SCALE GENOMIC DNA]</scope>
    <source>
        <strain evidence="1 2">CBS 393.64</strain>
    </source>
</reference>
<dbReference type="PANTHER" id="PTHR33266:SF1">
    <property type="entry name" value="F-BOX DOMAIN-CONTAINING PROTEIN"/>
    <property type="match status" value="1"/>
</dbReference>
<organism evidence="1 2">
    <name type="scientific">Rasamsonia emersonii (strain ATCC 16479 / CBS 393.64 / IMI 116815)</name>
    <dbReference type="NCBI Taxonomy" id="1408163"/>
    <lineage>
        <taxon>Eukaryota</taxon>
        <taxon>Fungi</taxon>
        <taxon>Dikarya</taxon>
        <taxon>Ascomycota</taxon>
        <taxon>Pezizomycotina</taxon>
        <taxon>Eurotiomycetes</taxon>
        <taxon>Eurotiomycetidae</taxon>
        <taxon>Eurotiales</taxon>
        <taxon>Trichocomaceae</taxon>
        <taxon>Rasamsonia</taxon>
    </lineage>
</organism>
<accession>A0A0F4YXB5</accession>
<evidence type="ECO:0000313" key="2">
    <source>
        <dbReference type="Proteomes" id="UP000053958"/>
    </source>
</evidence>
<evidence type="ECO:0000313" key="1">
    <source>
        <dbReference type="EMBL" id="KKA22879.1"/>
    </source>
</evidence>
<comment type="caution">
    <text evidence="1">The sequence shown here is derived from an EMBL/GenBank/DDBJ whole genome shotgun (WGS) entry which is preliminary data.</text>
</comment>
<dbReference type="Proteomes" id="UP000053958">
    <property type="component" value="Unassembled WGS sequence"/>
</dbReference>
<dbReference type="EMBL" id="LASV01000120">
    <property type="protein sequence ID" value="KKA22879.1"/>
    <property type="molecule type" value="Genomic_DNA"/>
</dbReference>
<dbReference type="GeneID" id="25315446"/>